<protein>
    <recommendedName>
        <fullName evidence="1">SnoaL-like domain-containing protein</fullName>
    </recommendedName>
</protein>
<evidence type="ECO:0000313" key="2">
    <source>
        <dbReference type="EMBL" id="GEC20855.1"/>
    </source>
</evidence>
<dbReference type="SUPFAM" id="SSF54427">
    <property type="entry name" value="NTF2-like"/>
    <property type="match status" value="1"/>
</dbReference>
<proteinExistence type="predicted"/>
<keyword evidence="3" id="KW-1185">Reference proteome</keyword>
<dbReference type="Pfam" id="PF12680">
    <property type="entry name" value="SnoaL_2"/>
    <property type="match status" value="1"/>
</dbReference>
<dbReference type="RefSeq" id="WP_141279386.1">
    <property type="nucleotide sequence ID" value="NZ_BAAARZ010000018.1"/>
</dbReference>
<dbReference type="AlphaFoldDB" id="A0A4Y3WPW4"/>
<accession>A0A4Y3WPW4</accession>
<comment type="caution">
    <text evidence="2">The sequence shown here is derived from an EMBL/GenBank/DDBJ whole genome shotgun (WGS) entry which is preliminary data.</text>
</comment>
<dbReference type="EMBL" id="BJNG01000025">
    <property type="protein sequence ID" value="GEC20855.1"/>
    <property type="molecule type" value="Genomic_DNA"/>
</dbReference>
<evidence type="ECO:0000259" key="1">
    <source>
        <dbReference type="Pfam" id="PF12680"/>
    </source>
</evidence>
<name>A0A4Y3WPW4_9PSEU</name>
<dbReference type="Proteomes" id="UP000320338">
    <property type="component" value="Unassembled WGS sequence"/>
</dbReference>
<sequence>MNVRTATGPLTTAHEYLAAWNAHDGAAVARLFAPGGTYVDPSLPGPIPGEAVGGYVDMLVAAFPDLSFADDGTSVDGARVTAQWRMRGTNTGPLPGEPGPTNGTVDLPGVDVITVGAAGIESVVGYFDQKTMVEQLGMQALVIPSDEGPMHFGFSLRTDLGRTAVPGALSMTWADVADEAEEAELARRSEEVIGAFMEDPGFLGIVASVSGRRGHTLSAWTTPEAAVAAVARNRAHTEGMAEMMRAGGLARNGLTAIWVPWRNNGQMPRCTCGERVRITVGEESAVCGCGASVTVTSYL</sequence>
<dbReference type="Gene3D" id="3.10.450.50">
    <property type="match status" value="1"/>
</dbReference>
<feature type="domain" description="SnoaL-like" evidence="1">
    <location>
        <begin position="14"/>
        <end position="117"/>
    </location>
</feature>
<gene>
    <name evidence="2" type="ORF">PHY01_31380</name>
</gene>
<evidence type="ECO:0000313" key="3">
    <source>
        <dbReference type="Proteomes" id="UP000320338"/>
    </source>
</evidence>
<dbReference type="InterPro" id="IPR032710">
    <property type="entry name" value="NTF2-like_dom_sf"/>
</dbReference>
<reference evidence="2 3" key="1">
    <citation type="submission" date="2019-06" db="EMBL/GenBank/DDBJ databases">
        <title>Whole genome shotgun sequence of Pseudonocardia hydrocarbonoxydans NBRC 14498.</title>
        <authorList>
            <person name="Hosoyama A."/>
            <person name="Uohara A."/>
            <person name="Ohji S."/>
            <person name="Ichikawa N."/>
        </authorList>
    </citation>
    <scope>NUCLEOTIDE SEQUENCE [LARGE SCALE GENOMIC DNA]</scope>
    <source>
        <strain evidence="2 3">NBRC 14498</strain>
    </source>
</reference>
<dbReference type="OrthoDB" id="9808719at2"/>
<organism evidence="2 3">
    <name type="scientific">Pseudonocardia hydrocarbonoxydans</name>
    <dbReference type="NCBI Taxonomy" id="76726"/>
    <lineage>
        <taxon>Bacteria</taxon>
        <taxon>Bacillati</taxon>
        <taxon>Actinomycetota</taxon>
        <taxon>Actinomycetes</taxon>
        <taxon>Pseudonocardiales</taxon>
        <taxon>Pseudonocardiaceae</taxon>
        <taxon>Pseudonocardia</taxon>
    </lineage>
</organism>
<dbReference type="InterPro" id="IPR037401">
    <property type="entry name" value="SnoaL-like"/>
</dbReference>